<name>A0AA40Y4L5_STEMA</name>
<feature type="region of interest" description="Disordered" evidence="1">
    <location>
        <begin position="1"/>
        <end position="48"/>
    </location>
</feature>
<organism evidence="2 3">
    <name type="scientific">Stenotrophomonas maltophilia</name>
    <name type="common">Pseudomonas maltophilia</name>
    <name type="synonym">Xanthomonas maltophilia</name>
    <dbReference type="NCBI Taxonomy" id="40324"/>
    <lineage>
        <taxon>Bacteria</taxon>
        <taxon>Pseudomonadati</taxon>
        <taxon>Pseudomonadota</taxon>
        <taxon>Gammaproteobacteria</taxon>
        <taxon>Lysobacterales</taxon>
        <taxon>Lysobacteraceae</taxon>
        <taxon>Stenotrophomonas</taxon>
        <taxon>Stenotrophomonas maltophilia group</taxon>
    </lineage>
</organism>
<dbReference type="RefSeq" id="WP_154354769.1">
    <property type="nucleotide sequence ID" value="NZ_CP027562.1"/>
</dbReference>
<comment type="caution">
    <text evidence="2">The sequence shown here is derived from an EMBL/GenBank/DDBJ whole genome shotgun (WGS) entry which is preliminary data.</text>
</comment>
<feature type="compositionally biased region" description="Low complexity" evidence="1">
    <location>
        <begin position="36"/>
        <end position="48"/>
    </location>
</feature>
<dbReference type="EMBL" id="JADUOV010000008">
    <property type="protein sequence ID" value="MBH1790818.1"/>
    <property type="molecule type" value="Genomic_DNA"/>
</dbReference>
<sequence length="48" mass="5296">MSNSKKKPMTQTAQRRIQSAVDRQPSPSPQQRAFKAKAASVVAKRNGK</sequence>
<accession>A0AA40Y4L5</accession>
<protein>
    <submittedName>
        <fullName evidence="2">Uncharacterized protein</fullName>
    </submittedName>
</protein>
<evidence type="ECO:0000313" key="2">
    <source>
        <dbReference type="EMBL" id="MBH1790818.1"/>
    </source>
</evidence>
<gene>
    <name evidence="2" type="ORF">I5V89_13145</name>
</gene>
<reference evidence="2" key="1">
    <citation type="submission" date="2020-11" db="EMBL/GenBank/DDBJ databases">
        <title>Enhanced detection system for hospital associated transmission using whole genome sequencing surveillance.</title>
        <authorList>
            <person name="Harrison L.H."/>
            <person name="Van Tyne D."/>
            <person name="Marsh J.W."/>
            <person name="Griffith M.P."/>
            <person name="Snyder D.J."/>
            <person name="Cooper V.S."/>
            <person name="Mustapha M."/>
        </authorList>
    </citation>
    <scope>NUCLEOTIDE SEQUENCE</scope>
    <source>
        <strain evidence="2">STEN00053</strain>
    </source>
</reference>
<proteinExistence type="predicted"/>
<evidence type="ECO:0000256" key="1">
    <source>
        <dbReference type="SAM" id="MobiDB-lite"/>
    </source>
</evidence>
<dbReference type="AlphaFoldDB" id="A0AA40Y4L5"/>
<dbReference type="Proteomes" id="UP000634179">
    <property type="component" value="Unassembled WGS sequence"/>
</dbReference>
<evidence type="ECO:0000313" key="3">
    <source>
        <dbReference type="Proteomes" id="UP000634179"/>
    </source>
</evidence>